<evidence type="ECO:0000256" key="1">
    <source>
        <dbReference type="ARBA" id="ARBA00004496"/>
    </source>
</evidence>
<keyword evidence="4" id="KW-0443">Lipid metabolism</keyword>
<keyword evidence="3" id="KW-0444">Lipid biosynthesis</keyword>
<evidence type="ECO:0000256" key="5">
    <source>
        <dbReference type="RuleBase" id="RU000441"/>
    </source>
</evidence>
<dbReference type="AlphaFoldDB" id="A0A177B2L5"/>
<dbReference type="CDD" id="cd06100">
    <property type="entry name" value="CCL_ACL-C"/>
    <property type="match status" value="1"/>
</dbReference>
<sequence>MIVLLGEVGGTLEYEVIEKLKLKIIEKPLIAWCIGTCTDKLNSEVQFGHAGSLAHANYETATAKNEAFRAAGAIVPTTFDSLDVKIKEVYTELLNQKIIVESPEIPPPTVPMDYSWAQELGIIRKPASFTSTITDERGQELLYCGMPITEIIDKDMGLGGVLGLLWFQKRLPSYACKYLEMCLMLTADHGPAVSGAHNTIVCARAGKDLISCLCSGLLTIGEKFGGALNGAAKQFSNAFDTNLLPTEFVNQVRREGKLIMGIGHRVKSVNNPDKRVSILKDYVFKNFNSTELLEYAIKVEQVTTAKKSNLILNVDGCIAVTMVDLLRSCGCFTSEESQNYVQMGCLNSLFVLGRSIGFIGHFMDQRRLKQDLYRHPWDDITYVMPEVYEP</sequence>
<evidence type="ECO:0000313" key="8">
    <source>
        <dbReference type="Proteomes" id="UP000078046"/>
    </source>
</evidence>
<reference evidence="7 8" key="1">
    <citation type="submission" date="2016-04" db="EMBL/GenBank/DDBJ databases">
        <title>The genome of Intoshia linei affirms orthonectids as highly simplified spiralians.</title>
        <authorList>
            <person name="Mikhailov K.V."/>
            <person name="Slusarev G.S."/>
            <person name="Nikitin M.A."/>
            <person name="Logacheva M.D."/>
            <person name="Penin A."/>
            <person name="Aleoshin V."/>
            <person name="Panchin Y.V."/>
        </authorList>
    </citation>
    <scope>NUCLEOTIDE SEQUENCE [LARGE SCALE GENOMIC DNA]</scope>
    <source>
        <strain evidence="7">Intl2013</strain>
        <tissue evidence="7">Whole animal</tissue>
    </source>
</reference>
<evidence type="ECO:0000256" key="4">
    <source>
        <dbReference type="ARBA" id="ARBA00023098"/>
    </source>
</evidence>
<dbReference type="Pfam" id="PF00285">
    <property type="entry name" value="Citrate_synt"/>
    <property type="match status" value="1"/>
</dbReference>
<dbReference type="InterPro" id="IPR036969">
    <property type="entry name" value="Citrate_synthase_sf"/>
</dbReference>
<evidence type="ECO:0000256" key="2">
    <source>
        <dbReference type="ARBA" id="ARBA00022490"/>
    </source>
</evidence>
<dbReference type="InterPro" id="IPR002020">
    <property type="entry name" value="Citrate_synthase"/>
</dbReference>
<dbReference type="PRINTS" id="PR00143">
    <property type="entry name" value="CITRTSNTHASE"/>
</dbReference>
<evidence type="ECO:0000256" key="3">
    <source>
        <dbReference type="ARBA" id="ARBA00022516"/>
    </source>
</evidence>
<dbReference type="FunFam" id="1.10.230.10:FF:000005">
    <property type="entry name" value="ATP-citrate synthase subunit 1"/>
    <property type="match status" value="1"/>
</dbReference>
<keyword evidence="2" id="KW-0963">Cytoplasm</keyword>
<comment type="subcellular location">
    <subcellularLocation>
        <location evidence="1">Cytoplasm</location>
    </subcellularLocation>
</comment>
<organism evidence="7 8">
    <name type="scientific">Intoshia linei</name>
    <dbReference type="NCBI Taxonomy" id="1819745"/>
    <lineage>
        <taxon>Eukaryota</taxon>
        <taxon>Metazoa</taxon>
        <taxon>Spiralia</taxon>
        <taxon>Lophotrochozoa</taxon>
        <taxon>Mesozoa</taxon>
        <taxon>Orthonectida</taxon>
        <taxon>Rhopaluridae</taxon>
        <taxon>Intoshia</taxon>
    </lineage>
</organism>
<comment type="caution">
    <text evidence="7">The sequence shown here is derived from an EMBL/GenBank/DDBJ whole genome shotgun (WGS) entry which is preliminary data.</text>
</comment>
<name>A0A177B2L5_9BILA</name>
<dbReference type="SUPFAM" id="SSF48256">
    <property type="entry name" value="Citrate synthase"/>
    <property type="match status" value="1"/>
</dbReference>
<keyword evidence="8" id="KW-1185">Reference proteome</keyword>
<evidence type="ECO:0000313" key="7">
    <source>
        <dbReference type="EMBL" id="OAF68519.1"/>
    </source>
</evidence>
<dbReference type="GO" id="GO:0003878">
    <property type="term" value="F:ATP citrate synthase activity"/>
    <property type="evidence" value="ECO:0007669"/>
    <property type="project" value="TreeGrafter"/>
</dbReference>
<dbReference type="GO" id="GO:0006633">
    <property type="term" value="P:fatty acid biosynthetic process"/>
    <property type="evidence" value="ECO:0007669"/>
    <property type="project" value="TreeGrafter"/>
</dbReference>
<dbReference type="PANTHER" id="PTHR23118">
    <property type="entry name" value="ATP-CITRATE SYNTHASE"/>
    <property type="match status" value="1"/>
</dbReference>
<accession>A0A177B2L5</accession>
<dbReference type="InterPro" id="IPR016142">
    <property type="entry name" value="Citrate_synth-like_lrg_a-sub"/>
</dbReference>
<proteinExistence type="inferred from homology"/>
<keyword evidence="5" id="KW-0808">Transferase</keyword>
<feature type="domain" description="ATP-citrate synthase/succinyl-CoA ligase C-terminal" evidence="6">
    <location>
        <begin position="1"/>
        <end position="74"/>
    </location>
</feature>
<dbReference type="GO" id="GO:0005829">
    <property type="term" value="C:cytosol"/>
    <property type="evidence" value="ECO:0007669"/>
    <property type="project" value="TreeGrafter"/>
</dbReference>
<evidence type="ECO:0000259" key="6">
    <source>
        <dbReference type="Pfam" id="PF00549"/>
    </source>
</evidence>
<dbReference type="InterPro" id="IPR016143">
    <property type="entry name" value="Citrate_synth-like_sm_a-sub"/>
</dbReference>
<protein>
    <recommendedName>
        <fullName evidence="5">Citrate synthase</fullName>
    </recommendedName>
</protein>
<dbReference type="OrthoDB" id="3261737at2759"/>
<dbReference type="InterPro" id="IPR016102">
    <property type="entry name" value="Succinyl-CoA_synth-like"/>
</dbReference>
<gene>
    <name evidence="7" type="ORF">A3Q56_03759</name>
</gene>
<dbReference type="InterPro" id="IPR005811">
    <property type="entry name" value="SUCC_ACL_C"/>
</dbReference>
<dbReference type="GO" id="GO:0006085">
    <property type="term" value="P:acetyl-CoA biosynthetic process"/>
    <property type="evidence" value="ECO:0007669"/>
    <property type="project" value="TreeGrafter"/>
</dbReference>
<dbReference type="FunFam" id="1.10.580.10:FF:000009">
    <property type="entry name" value="ATP-citrate synthase"/>
    <property type="match status" value="1"/>
</dbReference>
<dbReference type="Gene3D" id="1.10.230.10">
    <property type="entry name" value="Cytochrome P450-Terp, domain 2"/>
    <property type="match status" value="1"/>
</dbReference>
<dbReference type="EMBL" id="LWCA01000432">
    <property type="protein sequence ID" value="OAF68519.1"/>
    <property type="molecule type" value="Genomic_DNA"/>
</dbReference>
<dbReference type="Gene3D" id="1.10.580.10">
    <property type="entry name" value="Citrate Synthase, domain 1"/>
    <property type="match status" value="1"/>
</dbReference>
<dbReference type="PANTHER" id="PTHR23118:SF42">
    <property type="entry name" value="ATP-CITRATE SYNTHASE"/>
    <property type="match status" value="1"/>
</dbReference>
<dbReference type="Pfam" id="PF00549">
    <property type="entry name" value="Ligase_CoA"/>
    <property type="match status" value="1"/>
</dbReference>
<dbReference type="Proteomes" id="UP000078046">
    <property type="component" value="Unassembled WGS sequence"/>
</dbReference>
<dbReference type="Gene3D" id="3.40.50.261">
    <property type="entry name" value="Succinyl-CoA synthetase domains"/>
    <property type="match status" value="1"/>
</dbReference>
<comment type="similarity">
    <text evidence="5">Belongs to the citrate synthase family.</text>
</comment>